<dbReference type="GO" id="GO:0004713">
    <property type="term" value="F:protein tyrosine kinase activity"/>
    <property type="evidence" value="ECO:0007669"/>
    <property type="project" value="TreeGrafter"/>
</dbReference>
<evidence type="ECO:0000256" key="7">
    <source>
        <dbReference type="RuleBase" id="RU000304"/>
    </source>
</evidence>
<dbReference type="PROSITE" id="PS00108">
    <property type="entry name" value="PROTEIN_KINASE_ST"/>
    <property type="match status" value="1"/>
</dbReference>
<dbReference type="InterPro" id="IPR050494">
    <property type="entry name" value="Ser_Thr_dual-spec_kinase"/>
</dbReference>
<keyword evidence="4" id="KW-0418">Kinase</keyword>
<sequence length="417" mass="47918">MRDLFSGTELYHGLDQVGQGTFGKVAKYWRSSDGELVAIKRMRLKLHRGVIHNELKLLGALRRLDSSSSHIVQFFEAFCDQTHHYLVFELLQKNIFQLQEEAHFRPMAMRHIRAIACQMLKALQKLEEISIIHGDLKPENIMLVDHIRRPFRVKLIDFGSASIFSEVCFIKEPYIQSRFYRSPEILLGLPFSGRMDMWSLGCVMSELYLGWPLYPGESEMEQVMHMQSMRPHGVHANMREMHVDMCTQACTNPLLLFHLLTWNTGKDRRKHILSSLDQLASLELTGHQRELRKEDRAAEETDRRSMVDLLKMILTLDAQERIAPFDALCHPFITTEHLSSSQELSQYHKACRLAMQQVSTQHPAGAPHPLGASGATRAVNSLSVFVQKRCCFASEGTISPQIDLYSLFFIWIPISCH</sequence>
<keyword evidence="3 6" id="KW-0547">Nucleotide-binding</keyword>
<reference evidence="9" key="1">
    <citation type="submission" date="2019-06" db="EMBL/GenBank/DDBJ databases">
        <authorList>
            <consortium name="Wellcome Sanger Institute Data Sharing"/>
        </authorList>
    </citation>
    <scope>NUCLEOTIDE SEQUENCE [LARGE SCALE GENOMIC DNA]</scope>
</reference>
<evidence type="ECO:0000313" key="10">
    <source>
        <dbReference type="Proteomes" id="UP000472263"/>
    </source>
</evidence>
<evidence type="ECO:0000256" key="3">
    <source>
        <dbReference type="ARBA" id="ARBA00022741"/>
    </source>
</evidence>
<evidence type="ECO:0000256" key="4">
    <source>
        <dbReference type="ARBA" id="ARBA00022777"/>
    </source>
</evidence>
<dbReference type="InterPro" id="IPR008271">
    <property type="entry name" value="Ser/Thr_kinase_AS"/>
</dbReference>
<feature type="binding site" evidence="6">
    <location>
        <position position="40"/>
    </location>
    <ligand>
        <name>ATP</name>
        <dbReference type="ChEBI" id="CHEBI:30616"/>
    </ligand>
</feature>
<dbReference type="GO" id="GO:0005737">
    <property type="term" value="C:cytoplasm"/>
    <property type="evidence" value="ECO:0007669"/>
    <property type="project" value="TreeGrafter"/>
</dbReference>
<evidence type="ECO:0000259" key="8">
    <source>
        <dbReference type="PROSITE" id="PS50011"/>
    </source>
</evidence>
<evidence type="ECO:0000256" key="1">
    <source>
        <dbReference type="ARBA" id="ARBA00022527"/>
    </source>
</evidence>
<accession>A0A667ZL62</accession>
<dbReference type="PROSITE" id="PS50011">
    <property type="entry name" value="PROTEIN_KINASE_DOM"/>
    <property type="match status" value="1"/>
</dbReference>
<dbReference type="InterPro" id="IPR011009">
    <property type="entry name" value="Kinase-like_dom_sf"/>
</dbReference>
<keyword evidence="5 6" id="KW-0067">ATP-binding</keyword>
<dbReference type="Gene3D" id="1.10.510.10">
    <property type="entry name" value="Transferase(Phosphotransferase) domain 1"/>
    <property type="match status" value="1"/>
</dbReference>
<comment type="similarity">
    <text evidence="7">Belongs to the protein kinase superfamily.</text>
</comment>
<dbReference type="Gene3D" id="3.30.200.20">
    <property type="entry name" value="Phosphorylase Kinase, domain 1"/>
    <property type="match status" value="1"/>
</dbReference>
<evidence type="ECO:0000256" key="6">
    <source>
        <dbReference type="PROSITE-ProRule" id="PRU10141"/>
    </source>
</evidence>
<keyword evidence="2" id="KW-0808">Transferase</keyword>
<keyword evidence="1 7" id="KW-0723">Serine/threonine-protein kinase</keyword>
<reference evidence="9" key="3">
    <citation type="submission" date="2025-09" db="UniProtKB">
        <authorList>
            <consortium name="Ensembl"/>
        </authorList>
    </citation>
    <scope>IDENTIFICATION</scope>
</reference>
<protein>
    <submittedName>
        <fullName evidence="9">Homeodomain interacting protein kinase 4</fullName>
    </submittedName>
</protein>
<keyword evidence="10" id="KW-1185">Reference proteome</keyword>
<proteinExistence type="inferred from homology"/>
<gene>
    <name evidence="9" type="primary">HIPK4</name>
</gene>
<dbReference type="PANTHER" id="PTHR24058:SF46">
    <property type="entry name" value="HOMEODOMAIN-INTERACTING PROTEIN KINASE 4"/>
    <property type="match status" value="1"/>
</dbReference>
<dbReference type="Proteomes" id="UP000472263">
    <property type="component" value="Chromosome 13"/>
</dbReference>
<dbReference type="GO" id="GO:0005524">
    <property type="term" value="F:ATP binding"/>
    <property type="evidence" value="ECO:0007669"/>
    <property type="project" value="UniProtKB-UniRule"/>
</dbReference>
<dbReference type="GO" id="GO:0005634">
    <property type="term" value="C:nucleus"/>
    <property type="evidence" value="ECO:0007669"/>
    <property type="project" value="TreeGrafter"/>
</dbReference>
<feature type="domain" description="Protein kinase" evidence="8">
    <location>
        <begin position="11"/>
        <end position="333"/>
    </location>
</feature>
<name>A0A667ZL62_9TELE</name>
<evidence type="ECO:0000313" key="9">
    <source>
        <dbReference type="Ensembl" id="ENSMMDP00005036549.1"/>
    </source>
</evidence>
<dbReference type="Pfam" id="PF00069">
    <property type="entry name" value="Pkinase"/>
    <property type="match status" value="1"/>
</dbReference>
<evidence type="ECO:0000256" key="2">
    <source>
        <dbReference type="ARBA" id="ARBA00022679"/>
    </source>
</evidence>
<dbReference type="InterPro" id="IPR000719">
    <property type="entry name" value="Prot_kinase_dom"/>
</dbReference>
<reference evidence="9" key="2">
    <citation type="submission" date="2025-08" db="UniProtKB">
        <authorList>
            <consortium name="Ensembl"/>
        </authorList>
    </citation>
    <scope>IDENTIFICATION</scope>
</reference>
<dbReference type="PROSITE" id="PS00107">
    <property type="entry name" value="PROTEIN_KINASE_ATP"/>
    <property type="match status" value="1"/>
</dbReference>
<dbReference type="GeneTree" id="ENSGT00940000161512"/>
<dbReference type="SUPFAM" id="SSF56112">
    <property type="entry name" value="Protein kinase-like (PK-like)"/>
    <property type="match status" value="1"/>
</dbReference>
<dbReference type="Ensembl" id="ENSMMDT00005037336.1">
    <property type="protein sequence ID" value="ENSMMDP00005036549.1"/>
    <property type="gene ID" value="ENSMMDG00005017080.1"/>
</dbReference>
<dbReference type="SMART" id="SM00220">
    <property type="entry name" value="S_TKc"/>
    <property type="match status" value="1"/>
</dbReference>
<dbReference type="InterPro" id="IPR017441">
    <property type="entry name" value="Protein_kinase_ATP_BS"/>
</dbReference>
<dbReference type="PANTHER" id="PTHR24058">
    <property type="entry name" value="DUAL SPECIFICITY PROTEIN KINASE"/>
    <property type="match status" value="1"/>
</dbReference>
<evidence type="ECO:0000256" key="5">
    <source>
        <dbReference type="ARBA" id="ARBA00022840"/>
    </source>
</evidence>
<dbReference type="AlphaFoldDB" id="A0A667ZL62"/>
<dbReference type="GO" id="GO:0004674">
    <property type="term" value="F:protein serine/threonine kinase activity"/>
    <property type="evidence" value="ECO:0007669"/>
    <property type="project" value="UniProtKB-KW"/>
</dbReference>
<organism evidence="9 10">
    <name type="scientific">Myripristis murdjan</name>
    <name type="common">pinecone soldierfish</name>
    <dbReference type="NCBI Taxonomy" id="586833"/>
    <lineage>
        <taxon>Eukaryota</taxon>
        <taxon>Metazoa</taxon>
        <taxon>Chordata</taxon>
        <taxon>Craniata</taxon>
        <taxon>Vertebrata</taxon>
        <taxon>Euteleostomi</taxon>
        <taxon>Actinopterygii</taxon>
        <taxon>Neopterygii</taxon>
        <taxon>Teleostei</taxon>
        <taxon>Neoteleostei</taxon>
        <taxon>Acanthomorphata</taxon>
        <taxon>Holocentriformes</taxon>
        <taxon>Holocentridae</taxon>
        <taxon>Myripristis</taxon>
    </lineage>
</organism>